<organism evidence="1 2">
    <name type="scientific">Borrelia miyamotoi</name>
    <dbReference type="NCBI Taxonomy" id="47466"/>
    <lineage>
        <taxon>Bacteria</taxon>
        <taxon>Pseudomonadati</taxon>
        <taxon>Spirochaetota</taxon>
        <taxon>Spirochaetia</taxon>
        <taxon>Spirochaetales</taxon>
        <taxon>Borreliaceae</taxon>
        <taxon>Borrelia</taxon>
    </lineage>
</organism>
<dbReference type="AlphaFoldDB" id="A0AAQ3HF76"/>
<gene>
    <name evidence="1" type="ORF">EZU67_007450</name>
</gene>
<dbReference type="RefSeq" id="WP_275472557.1">
    <property type="nucleotide sequence ID" value="NZ_CP117140.1"/>
</dbReference>
<evidence type="ECO:0000313" key="1">
    <source>
        <dbReference type="EMBL" id="WEG86190.1"/>
    </source>
</evidence>
<accession>A0AAQ3HF76</accession>
<proteinExistence type="predicted"/>
<evidence type="ECO:0000313" key="2">
    <source>
        <dbReference type="Proteomes" id="UP000291995"/>
    </source>
</evidence>
<sequence>MNSVAKKEKIFKSNGIKSQIKSILKTLIELNKDKTSPKIKYILVSQVKSQIAKMLKRYKRLLKIYWAINTKNSYKQFYGVENTQQVISKIW</sequence>
<dbReference type="EMBL" id="CP117140">
    <property type="protein sequence ID" value="WEG86190.1"/>
    <property type="molecule type" value="Genomic_DNA"/>
</dbReference>
<geneLocation type="plasmid" evidence="1 2">
    <name>pYekat-76-lp64</name>
</geneLocation>
<keyword evidence="1" id="KW-0614">Plasmid</keyword>
<reference evidence="1" key="1">
    <citation type="submission" date="2022-12" db="EMBL/GenBank/DDBJ databases">
        <title>B. miyamotoi WGS.</title>
        <authorList>
            <person name="Kuleshov K.V."/>
            <person name="Hoornstra D."/>
            <person name="Hovius J.W."/>
            <person name="Platonov A.E."/>
            <person name="Telford S.R. III."/>
        </authorList>
    </citation>
    <scope>NUCLEOTIDE SEQUENCE</scope>
    <source>
        <strain evidence="1">Yekat-76</strain>
        <plasmid evidence="1">pYekat-76-lp64</plasmid>
    </source>
</reference>
<dbReference type="Proteomes" id="UP000291995">
    <property type="component" value="Plasmid pYekat-76-lp64"/>
</dbReference>
<name>A0AAQ3HF76_9SPIR</name>
<protein>
    <submittedName>
        <fullName evidence="1">Uncharacterized protein</fullName>
    </submittedName>
</protein>